<evidence type="ECO:0008006" key="4">
    <source>
        <dbReference type="Google" id="ProtNLM"/>
    </source>
</evidence>
<keyword evidence="1" id="KW-0812">Transmembrane</keyword>
<sequence>MQWGKIKTILIVILLLVDTFLAGVLVVKWASEQKREQEMLKNLQIVLADNGITMKEMSLPKEAMMPQLIIDQSRTDELKLAHKLLGDDAEQINGDKSLSLKSEFGEVSWNDSGEINAVITPKDYKKPDEDSVKNEADNLLKNMGINESGLQIDINGFVAVASFKTAGYEVFNRNLKIVFSDDSITISGKWTFSEPYATRNNLYSTYNPIDSIIWFAGQKKANEIYDITAGLLLVNGAGSQMQLSPVWRIKTDNGYFYVDPVKNEVV</sequence>
<feature type="transmembrane region" description="Helical" evidence="1">
    <location>
        <begin position="6"/>
        <end position="27"/>
    </location>
</feature>
<keyword evidence="1" id="KW-0472">Membrane</keyword>
<dbReference type="Proteomes" id="UP000886808">
    <property type="component" value="Unassembled WGS sequence"/>
</dbReference>
<comment type="caution">
    <text evidence="2">The sequence shown here is derived from an EMBL/GenBank/DDBJ whole genome shotgun (WGS) entry which is preliminary data.</text>
</comment>
<evidence type="ECO:0000256" key="1">
    <source>
        <dbReference type="SAM" id="Phobius"/>
    </source>
</evidence>
<gene>
    <name evidence="2" type="ORF">H9746_00415</name>
</gene>
<organism evidence="2 3">
    <name type="scientific">Candidatus Butyricicoccus avistercoris</name>
    <dbReference type="NCBI Taxonomy" id="2838518"/>
    <lineage>
        <taxon>Bacteria</taxon>
        <taxon>Bacillati</taxon>
        <taxon>Bacillota</taxon>
        <taxon>Clostridia</taxon>
        <taxon>Eubacteriales</taxon>
        <taxon>Butyricicoccaceae</taxon>
        <taxon>Butyricicoccus</taxon>
    </lineage>
</organism>
<dbReference type="AlphaFoldDB" id="A0A9D1PFW5"/>
<protein>
    <recommendedName>
        <fullName evidence="4">Regulatory protein YycH-like domain-containing protein</fullName>
    </recommendedName>
</protein>
<evidence type="ECO:0000313" key="2">
    <source>
        <dbReference type="EMBL" id="HIV61309.1"/>
    </source>
</evidence>
<reference evidence="2" key="1">
    <citation type="journal article" date="2021" name="PeerJ">
        <title>Extensive microbial diversity within the chicken gut microbiome revealed by metagenomics and culture.</title>
        <authorList>
            <person name="Gilroy R."/>
            <person name="Ravi A."/>
            <person name="Getino M."/>
            <person name="Pursley I."/>
            <person name="Horton D.L."/>
            <person name="Alikhan N.F."/>
            <person name="Baker D."/>
            <person name="Gharbi K."/>
            <person name="Hall N."/>
            <person name="Watson M."/>
            <person name="Adriaenssens E.M."/>
            <person name="Foster-Nyarko E."/>
            <person name="Jarju S."/>
            <person name="Secka A."/>
            <person name="Antonio M."/>
            <person name="Oren A."/>
            <person name="Chaudhuri R.R."/>
            <person name="La Ragione R."/>
            <person name="Hildebrand F."/>
            <person name="Pallen M.J."/>
        </authorList>
    </citation>
    <scope>NUCLEOTIDE SEQUENCE</scope>
    <source>
        <strain evidence="2">CHK193-4272</strain>
    </source>
</reference>
<keyword evidence="1" id="KW-1133">Transmembrane helix</keyword>
<dbReference type="EMBL" id="DXIE01000003">
    <property type="protein sequence ID" value="HIV61309.1"/>
    <property type="molecule type" value="Genomic_DNA"/>
</dbReference>
<reference evidence="2" key="2">
    <citation type="submission" date="2021-04" db="EMBL/GenBank/DDBJ databases">
        <authorList>
            <person name="Gilroy R."/>
        </authorList>
    </citation>
    <scope>NUCLEOTIDE SEQUENCE</scope>
    <source>
        <strain evidence="2">CHK193-4272</strain>
    </source>
</reference>
<name>A0A9D1PFW5_9FIRM</name>
<proteinExistence type="predicted"/>
<evidence type="ECO:0000313" key="3">
    <source>
        <dbReference type="Proteomes" id="UP000886808"/>
    </source>
</evidence>
<accession>A0A9D1PFW5</accession>